<keyword evidence="2" id="KW-0238">DNA-binding</keyword>
<evidence type="ECO:0000313" key="6">
    <source>
        <dbReference type="Proteomes" id="UP001597463"/>
    </source>
</evidence>
<sequence>MNSSLSIDVFETLHDLLHLFRARMRKSMESVHPELTFNEVRVLVHTGRQPGITQKDMVEHSHADKAQMARTLALLQEKGWLLRTASATDKRVRCLHLSAQGQALYARLRSTREALAAELLQDCPAELQARLLELLQQARDSARRNGRAHDGEPADA</sequence>
<dbReference type="Proteomes" id="UP001597463">
    <property type="component" value="Unassembled WGS sequence"/>
</dbReference>
<dbReference type="SUPFAM" id="SSF46785">
    <property type="entry name" value="Winged helix' DNA-binding domain"/>
    <property type="match status" value="1"/>
</dbReference>
<gene>
    <name evidence="5" type="ORF">ACFSW6_11805</name>
</gene>
<evidence type="ECO:0000256" key="1">
    <source>
        <dbReference type="ARBA" id="ARBA00023015"/>
    </source>
</evidence>
<dbReference type="RefSeq" id="WP_066475911.1">
    <property type="nucleotide sequence ID" value="NZ_BCNT01000005.1"/>
</dbReference>
<dbReference type="InterPro" id="IPR000835">
    <property type="entry name" value="HTH_MarR-typ"/>
</dbReference>
<dbReference type="PANTHER" id="PTHR42756">
    <property type="entry name" value="TRANSCRIPTIONAL REGULATOR, MARR"/>
    <property type="match status" value="1"/>
</dbReference>
<dbReference type="InterPro" id="IPR036388">
    <property type="entry name" value="WH-like_DNA-bd_sf"/>
</dbReference>
<keyword evidence="3" id="KW-0804">Transcription</keyword>
<dbReference type="PRINTS" id="PR00598">
    <property type="entry name" value="HTHMARR"/>
</dbReference>
<keyword evidence="1" id="KW-0805">Transcription regulation</keyword>
<comment type="caution">
    <text evidence="5">The sequence shown here is derived from an EMBL/GenBank/DDBJ whole genome shotgun (WGS) entry which is preliminary data.</text>
</comment>
<reference evidence="6" key="1">
    <citation type="journal article" date="2019" name="Int. J. Syst. Evol. Microbiol.">
        <title>The Global Catalogue of Microorganisms (GCM) 10K type strain sequencing project: providing services to taxonomists for standard genome sequencing and annotation.</title>
        <authorList>
            <consortium name="The Broad Institute Genomics Platform"/>
            <consortium name="The Broad Institute Genome Sequencing Center for Infectious Disease"/>
            <person name="Wu L."/>
            <person name="Ma J."/>
        </authorList>
    </citation>
    <scope>NUCLEOTIDE SEQUENCE [LARGE SCALE GENOMIC DNA]</scope>
    <source>
        <strain evidence="6">TISTR 1906</strain>
    </source>
</reference>
<dbReference type="PROSITE" id="PS50995">
    <property type="entry name" value="HTH_MARR_2"/>
    <property type="match status" value="1"/>
</dbReference>
<dbReference type="EMBL" id="JBHUMV010000005">
    <property type="protein sequence ID" value="MFD2754773.1"/>
    <property type="molecule type" value="Genomic_DNA"/>
</dbReference>
<feature type="domain" description="HTH marR-type" evidence="4">
    <location>
        <begin position="6"/>
        <end position="140"/>
    </location>
</feature>
<evidence type="ECO:0000313" key="5">
    <source>
        <dbReference type="EMBL" id="MFD2754773.1"/>
    </source>
</evidence>
<protein>
    <submittedName>
        <fullName evidence="5">MarR family winged helix-turn-helix transcriptional regulator</fullName>
    </submittedName>
</protein>
<keyword evidence="6" id="KW-1185">Reference proteome</keyword>
<dbReference type="InterPro" id="IPR036390">
    <property type="entry name" value="WH_DNA-bd_sf"/>
</dbReference>
<organism evidence="5 6">
    <name type="scientific">Comamonas terrae</name>
    <dbReference type="NCBI Taxonomy" id="673548"/>
    <lineage>
        <taxon>Bacteria</taxon>
        <taxon>Pseudomonadati</taxon>
        <taxon>Pseudomonadota</taxon>
        <taxon>Betaproteobacteria</taxon>
        <taxon>Burkholderiales</taxon>
        <taxon>Comamonadaceae</taxon>
        <taxon>Comamonas</taxon>
    </lineage>
</organism>
<proteinExistence type="predicted"/>
<evidence type="ECO:0000256" key="2">
    <source>
        <dbReference type="ARBA" id="ARBA00023125"/>
    </source>
</evidence>
<dbReference type="SMART" id="SM00347">
    <property type="entry name" value="HTH_MARR"/>
    <property type="match status" value="1"/>
</dbReference>
<evidence type="ECO:0000259" key="4">
    <source>
        <dbReference type="PROSITE" id="PS50995"/>
    </source>
</evidence>
<dbReference type="Gene3D" id="1.10.10.10">
    <property type="entry name" value="Winged helix-like DNA-binding domain superfamily/Winged helix DNA-binding domain"/>
    <property type="match status" value="1"/>
</dbReference>
<name>A0ABW5UN16_9BURK</name>
<dbReference type="PANTHER" id="PTHR42756:SF1">
    <property type="entry name" value="TRANSCRIPTIONAL REPRESSOR OF EMRAB OPERON"/>
    <property type="match status" value="1"/>
</dbReference>
<dbReference type="Pfam" id="PF12802">
    <property type="entry name" value="MarR_2"/>
    <property type="match status" value="1"/>
</dbReference>
<evidence type="ECO:0000256" key="3">
    <source>
        <dbReference type="ARBA" id="ARBA00023163"/>
    </source>
</evidence>
<accession>A0ABW5UN16</accession>